<reference evidence="1 2" key="1">
    <citation type="submission" date="2016-01" db="EMBL/GenBank/DDBJ databases">
        <title>The draft genome sequence of Aquimarina sp. RZW4-3-2.</title>
        <authorList>
            <person name="Wang Y."/>
        </authorList>
    </citation>
    <scope>NUCLEOTIDE SEQUENCE [LARGE SCALE GENOMIC DNA]</scope>
    <source>
        <strain evidence="1 2">RZW4-3-2</strain>
    </source>
</reference>
<protein>
    <submittedName>
        <fullName evidence="1">Uncharacterized protein</fullName>
    </submittedName>
</protein>
<name>A0A163CFQ8_9FLAO</name>
<proteinExistence type="predicted"/>
<dbReference type="STRING" id="1642818.AWE51_02695"/>
<dbReference type="SUPFAM" id="SSF82171">
    <property type="entry name" value="DPP6 N-terminal domain-like"/>
    <property type="match status" value="1"/>
</dbReference>
<dbReference type="OrthoDB" id="9809364at2"/>
<comment type="caution">
    <text evidence="1">The sequence shown here is derived from an EMBL/GenBank/DDBJ whole genome shotgun (WGS) entry which is preliminary data.</text>
</comment>
<gene>
    <name evidence="1" type="ORF">AWE51_02695</name>
</gene>
<organism evidence="1 2">
    <name type="scientific">Aquimarina aggregata</name>
    <dbReference type="NCBI Taxonomy" id="1642818"/>
    <lineage>
        <taxon>Bacteria</taxon>
        <taxon>Pseudomonadati</taxon>
        <taxon>Bacteroidota</taxon>
        <taxon>Flavobacteriia</taxon>
        <taxon>Flavobacteriales</taxon>
        <taxon>Flavobacteriaceae</taxon>
        <taxon>Aquimarina</taxon>
    </lineage>
</organism>
<keyword evidence="2" id="KW-1185">Reference proteome</keyword>
<evidence type="ECO:0000313" key="1">
    <source>
        <dbReference type="EMBL" id="KZS42366.1"/>
    </source>
</evidence>
<dbReference type="EMBL" id="LQRT01000002">
    <property type="protein sequence ID" value="KZS42366.1"/>
    <property type="molecule type" value="Genomic_DNA"/>
</dbReference>
<accession>A0A163CFQ8</accession>
<dbReference type="RefSeq" id="WP_066309972.1">
    <property type="nucleotide sequence ID" value="NZ_LQRT01000002.1"/>
</dbReference>
<dbReference type="Proteomes" id="UP000076715">
    <property type="component" value="Unassembled WGS sequence"/>
</dbReference>
<evidence type="ECO:0000313" key="2">
    <source>
        <dbReference type="Proteomes" id="UP000076715"/>
    </source>
</evidence>
<dbReference type="AlphaFoldDB" id="A0A163CFQ8"/>
<sequence>MKTKFFTLISLIILFYQGIGQDHNTINYFNAVPPPNDSIVIFAKGIVSLDDRWEEKICFSPDGKEVFFGRHPDGNNNYFKPRTMYSKFENSKWSTPDTAVFSRKVIAGYPIFNPDGNILYMEQPIKPTKKGVTGQIVFSKKKNNEWSTLKVISPNVTAKEGFGLAQITKDSTFYFHDRFDRVAYSAKIINGKITAPKPLPYMLNPIVEFFVSPDNDYIIFMPLNWSNQFHITFKVKHKWSMPIPFSAYFKKEKGWDMRGYGPYVSPDGNYFFFGKKGDIYWVKADFIEGLRKKI</sequence>